<protein>
    <submittedName>
        <fullName evidence="1">Uncharacterized protein</fullName>
    </submittedName>
</protein>
<dbReference type="EMBL" id="JARAKH010006415">
    <property type="protein sequence ID" value="KAK8371717.1"/>
    <property type="molecule type" value="Genomic_DNA"/>
</dbReference>
<comment type="caution">
    <text evidence="1">The sequence shown here is derived from an EMBL/GenBank/DDBJ whole genome shotgun (WGS) entry which is preliminary data.</text>
</comment>
<dbReference type="AlphaFoldDB" id="A0AAW0SA37"/>
<dbReference type="Proteomes" id="UP001487740">
    <property type="component" value="Unassembled WGS sequence"/>
</dbReference>
<reference evidence="1 2" key="1">
    <citation type="submission" date="2023-03" db="EMBL/GenBank/DDBJ databases">
        <title>High-quality genome of Scylla paramamosain provides insights in environmental adaptation.</title>
        <authorList>
            <person name="Zhang L."/>
        </authorList>
    </citation>
    <scope>NUCLEOTIDE SEQUENCE [LARGE SCALE GENOMIC DNA]</scope>
    <source>
        <strain evidence="1">LZ_2023a</strain>
        <tissue evidence="1">Muscle</tissue>
    </source>
</reference>
<keyword evidence="2" id="KW-1185">Reference proteome</keyword>
<name>A0AAW0SA37_SCYPA</name>
<accession>A0AAW0SA37</accession>
<sequence>MTRTKEIKKIHRRRKRVSPGASALDAVLTVGISGRLHLPPGPQIAKLCLPVFCSGVREQLLDMTEQKCHVYLGGIQTMHYRTFEDKIGLPGMLGTVVGDVKPFCGSRKIGLPGMLGTVVGDMKPFCGRQEGCVTVFGRQEGCVTASGMCRLGVESYGLESLTSTEV</sequence>
<evidence type="ECO:0000313" key="1">
    <source>
        <dbReference type="EMBL" id="KAK8371717.1"/>
    </source>
</evidence>
<organism evidence="1 2">
    <name type="scientific">Scylla paramamosain</name>
    <name type="common">Mud crab</name>
    <dbReference type="NCBI Taxonomy" id="85552"/>
    <lineage>
        <taxon>Eukaryota</taxon>
        <taxon>Metazoa</taxon>
        <taxon>Ecdysozoa</taxon>
        <taxon>Arthropoda</taxon>
        <taxon>Crustacea</taxon>
        <taxon>Multicrustacea</taxon>
        <taxon>Malacostraca</taxon>
        <taxon>Eumalacostraca</taxon>
        <taxon>Eucarida</taxon>
        <taxon>Decapoda</taxon>
        <taxon>Pleocyemata</taxon>
        <taxon>Brachyura</taxon>
        <taxon>Eubrachyura</taxon>
        <taxon>Portunoidea</taxon>
        <taxon>Portunidae</taxon>
        <taxon>Portuninae</taxon>
        <taxon>Scylla</taxon>
    </lineage>
</organism>
<evidence type="ECO:0000313" key="2">
    <source>
        <dbReference type="Proteomes" id="UP001487740"/>
    </source>
</evidence>
<proteinExistence type="predicted"/>
<gene>
    <name evidence="1" type="ORF">O3P69_018967</name>
</gene>